<dbReference type="InParanoid" id="K2RVE1"/>
<dbReference type="Proteomes" id="UP000007129">
    <property type="component" value="Unassembled WGS sequence"/>
</dbReference>
<gene>
    <name evidence="1" type="ORF">MPH_06126</name>
</gene>
<proteinExistence type="predicted"/>
<dbReference type="HOGENOM" id="CLU_1959987_0_0_1"/>
<accession>K2RVE1</accession>
<name>K2RVE1_MACPH</name>
<dbReference type="AlphaFoldDB" id="K2RVE1"/>
<dbReference type="VEuPathDB" id="FungiDB:MPH_06126"/>
<sequence>MGTFMLRSEFRDVVALVVVSLPKLSCRLRLIAAEVALGSIGNVFQLLLQRQLKNSFRNGVLPSDFLVGESVSDNVEESSKALSWPALNLERCSPFLLINLRTCSASSLMPFGLSSLEMSRASRSAQST</sequence>
<reference evidence="1 2" key="1">
    <citation type="journal article" date="2012" name="BMC Genomics">
        <title>Tools to kill: Genome of one of the most destructive plant pathogenic fungi Macrophomina phaseolina.</title>
        <authorList>
            <person name="Islam M.S."/>
            <person name="Haque M.S."/>
            <person name="Islam M.M."/>
            <person name="Emdad E.M."/>
            <person name="Halim A."/>
            <person name="Hossen Q.M.M."/>
            <person name="Hossain M.Z."/>
            <person name="Ahmed B."/>
            <person name="Rahim S."/>
            <person name="Rahman M.S."/>
            <person name="Alam M.M."/>
            <person name="Hou S."/>
            <person name="Wan X."/>
            <person name="Saito J.A."/>
            <person name="Alam M."/>
        </authorList>
    </citation>
    <scope>NUCLEOTIDE SEQUENCE [LARGE SCALE GENOMIC DNA]</scope>
    <source>
        <strain evidence="1 2">MS6</strain>
    </source>
</reference>
<evidence type="ECO:0000313" key="2">
    <source>
        <dbReference type="Proteomes" id="UP000007129"/>
    </source>
</evidence>
<evidence type="ECO:0000313" key="1">
    <source>
        <dbReference type="EMBL" id="EKG16672.1"/>
    </source>
</evidence>
<dbReference type="EMBL" id="AHHD01000265">
    <property type="protein sequence ID" value="EKG16672.1"/>
    <property type="molecule type" value="Genomic_DNA"/>
</dbReference>
<organism evidence="1 2">
    <name type="scientific">Macrophomina phaseolina (strain MS6)</name>
    <name type="common">Charcoal rot fungus</name>
    <dbReference type="NCBI Taxonomy" id="1126212"/>
    <lineage>
        <taxon>Eukaryota</taxon>
        <taxon>Fungi</taxon>
        <taxon>Dikarya</taxon>
        <taxon>Ascomycota</taxon>
        <taxon>Pezizomycotina</taxon>
        <taxon>Dothideomycetes</taxon>
        <taxon>Dothideomycetes incertae sedis</taxon>
        <taxon>Botryosphaeriales</taxon>
        <taxon>Botryosphaeriaceae</taxon>
        <taxon>Macrophomina</taxon>
    </lineage>
</organism>
<protein>
    <submittedName>
        <fullName evidence="1">Uncharacterized protein</fullName>
    </submittedName>
</protein>
<comment type="caution">
    <text evidence="1">The sequence shown here is derived from an EMBL/GenBank/DDBJ whole genome shotgun (WGS) entry which is preliminary data.</text>
</comment>